<accession>H2XKS6</accession>
<dbReference type="Gene3D" id="6.20.340.10">
    <property type="match status" value="1"/>
</dbReference>
<dbReference type="PRINTS" id="PR01250">
    <property type="entry name" value="RIBOSOMALL34"/>
</dbReference>
<dbReference type="GO" id="GO:0003735">
    <property type="term" value="F:structural constituent of ribosome"/>
    <property type="evidence" value="ECO:0000318"/>
    <property type="project" value="GO_Central"/>
</dbReference>
<evidence type="ECO:0000256" key="2">
    <source>
        <dbReference type="ARBA" id="ARBA00022980"/>
    </source>
</evidence>
<dbReference type="InParanoid" id="H2XKS6"/>
<evidence type="ECO:0000313" key="7">
    <source>
        <dbReference type="Proteomes" id="UP000008144"/>
    </source>
</evidence>
<dbReference type="GO" id="GO:0022625">
    <property type="term" value="C:cytosolic large ribosomal subunit"/>
    <property type="evidence" value="ECO:0000318"/>
    <property type="project" value="GO_Central"/>
</dbReference>
<keyword evidence="7" id="KW-1185">Reference proteome</keyword>
<dbReference type="STRING" id="7719.ENSCINP00000030258"/>
<dbReference type="Ensembl" id="ENSCINT00000036512.1">
    <property type="protein sequence ID" value="ENSCINP00000030258.1"/>
    <property type="gene ID" value="ENSCING00000000338.3"/>
</dbReference>
<name>H2XKS6_CIOIN</name>
<dbReference type="InterPro" id="IPR038562">
    <property type="entry name" value="Ribosomal_eL34_C_sf"/>
</dbReference>
<keyword evidence="2" id="KW-0689">Ribosomal protein</keyword>
<dbReference type="AlphaFoldDB" id="H2XKS6"/>
<protein>
    <recommendedName>
        <fullName evidence="4">Large ribosomal subunit protein eL34</fullName>
    </recommendedName>
    <alternativeName>
        <fullName evidence="5">60S ribosomal protein L34</fullName>
    </alternativeName>
</protein>
<keyword evidence="3" id="KW-0687">Ribonucleoprotein</keyword>
<proteinExistence type="inferred from homology"/>
<dbReference type="PROSITE" id="PS01145">
    <property type="entry name" value="RIBOSOMAL_L34E"/>
    <property type="match status" value="1"/>
</dbReference>
<dbReference type="InterPro" id="IPR018065">
    <property type="entry name" value="Ribosomal_eL34_CS"/>
</dbReference>
<dbReference type="Proteomes" id="UP000008144">
    <property type="component" value="Unassembled WGS sequence"/>
</dbReference>
<dbReference type="OMA" id="RCHKCVR"/>
<dbReference type="GeneTree" id="ENSGT00940000168239"/>
<dbReference type="Gene3D" id="6.20.370.70">
    <property type="match status" value="1"/>
</dbReference>
<evidence type="ECO:0000256" key="4">
    <source>
        <dbReference type="ARBA" id="ARBA00035227"/>
    </source>
</evidence>
<dbReference type="HOGENOM" id="CLU_118652_0_1_1"/>
<comment type="similarity">
    <text evidence="1">Belongs to the eukaryotic ribosomal protein eL34 family.</text>
</comment>
<dbReference type="InterPro" id="IPR008195">
    <property type="entry name" value="Ribosomal_eL34"/>
</dbReference>
<reference evidence="6" key="3">
    <citation type="submission" date="2025-09" db="UniProtKB">
        <authorList>
            <consortium name="Ensembl"/>
        </authorList>
    </citation>
    <scope>IDENTIFICATION</scope>
</reference>
<evidence type="ECO:0000256" key="3">
    <source>
        <dbReference type="ARBA" id="ARBA00023274"/>
    </source>
</evidence>
<evidence type="ECO:0000256" key="5">
    <source>
        <dbReference type="ARBA" id="ARBA00035333"/>
    </source>
</evidence>
<reference evidence="6" key="2">
    <citation type="submission" date="2025-08" db="UniProtKB">
        <authorList>
            <consortium name="Ensembl"/>
        </authorList>
    </citation>
    <scope>IDENTIFICATION</scope>
</reference>
<dbReference type="GO" id="GO:0006412">
    <property type="term" value="P:translation"/>
    <property type="evidence" value="ECO:0007669"/>
    <property type="project" value="InterPro"/>
</dbReference>
<evidence type="ECO:0000256" key="1">
    <source>
        <dbReference type="ARBA" id="ARBA00009875"/>
    </source>
</evidence>
<dbReference type="FunCoup" id="H2XKS6">
    <property type="interactions" value="633"/>
</dbReference>
<dbReference type="PANTHER" id="PTHR46595">
    <property type="entry name" value="60S RIBOSOMAL PROTEIN L34"/>
    <property type="match status" value="1"/>
</dbReference>
<gene>
    <name evidence="6" type="primary">LOC100175738</name>
</gene>
<evidence type="ECO:0000313" key="6">
    <source>
        <dbReference type="Ensembl" id="ENSCINP00000030258.1"/>
    </source>
</evidence>
<dbReference type="GO" id="GO:0042254">
    <property type="term" value="P:ribosome biogenesis"/>
    <property type="evidence" value="ECO:0000318"/>
    <property type="project" value="GO_Central"/>
</dbReference>
<dbReference type="Pfam" id="PF01199">
    <property type="entry name" value="Ribosomal_L34e"/>
    <property type="match status" value="1"/>
</dbReference>
<reference evidence="7" key="1">
    <citation type="journal article" date="2002" name="Science">
        <title>The draft genome of Ciona intestinalis: insights into chordate and vertebrate origins.</title>
        <authorList>
            <person name="Dehal P."/>
            <person name="Satou Y."/>
            <person name="Campbell R.K."/>
            <person name="Chapman J."/>
            <person name="Degnan B."/>
            <person name="De Tomaso A."/>
            <person name="Davidson B."/>
            <person name="Di Gregorio A."/>
            <person name="Gelpke M."/>
            <person name="Goodstein D.M."/>
            <person name="Harafuji N."/>
            <person name="Hastings K.E."/>
            <person name="Ho I."/>
            <person name="Hotta K."/>
            <person name="Huang W."/>
            <person name="Kawashima T."/>
            <person name="Lemaire P."/>
            <person name="Martinez D."/>
            <person name="Meinertzhagen I.A."/>
            <person name="Necula S."/>
            <person name="Nonaka M."/>
            <person name="Putnam N."/>
            <person name="Rash S."/>
            <person name="Saiga H."/>
            <person name="Satake M."/>
            <person name="Terry A."/>
            <person name="Yamada L."/>
            <person name="Wang H.G."/>
            <person name="Awazu S."/>
            <person name="Azumi K."/>
            <person name="Boore J."/>
            <person name="Branno M."/>
            <person name="Chin-Bow S."/>
            <person name="DeSantis R."/>
            <person name="Doyle S."/>
            <person name="Francino P."/>
            <person name="Keys D.N."/>
            <person name="Haga S."/>
            <person name="Hayashi H."/>
            <person name="Hino K."/>
            <person name="Imai K.S."/>
            <person name="Inaba K."/>
            <person name="Kano S."/>
            <person name="Kobayashi K."/>
            <person name="Kobayashi M."/>
            <person name="Lee B.I."/>
            <person name="Makabe K.W."/>
            <person name="Manohar C."/>
            <person name="Matassi G."/>
            <person name="Medina M."/>
            <person name="Mochizuki Y."/>
            <person name="Mount S."/>
            <person name="Morishita T."/>
            <person name="Miura S."/>
            <person name="Nakayama A."/>
            <person name="Nishizaka S."/>
            <person name="Nomoto H."/>
            <person name="Ohta F."/>
            <person name="Oishi K."/>
            <person name="Rigoutsos I."/>
            <person name="Sano M."/>
            <person name="Sasaki A."/>
            <person name="Sasakura Y."/>
            <person name="Shoguchi E."/>
            <person name="Shin-i T."/>
            <person name="Spagnuolo A."/>
            <person name="Stainier D."/>
            <person name="Suzuki M.M."/>
            <person name="Tassy O."/>
            <person name="Takatori N."/>
            <person name="Tokuoka M."/>
            <person name="Yagi K."/>
            <person name="Yoshizaki F."/>
            <person name="Wada S."/>
            <person name="Zhang C."/>
            <person name="Hyatt P.D."/>
            <person name="Larimer F."/>
            <person name="Detter C."/>
            <person name="Doggett N."/>
            <person name="Glavina T."/>
            <person name="Hawkins T."/>
            <person name="Richardson P."/>
            <person name="Lucas S."/>
            <person name="Kohara Y."/>
            <person name="Levine M."/>
            <person name="Satoh N."/>
            <person name="Rokhsar D.S."/>
        </authorList>
    </citation>
    <scope>NUCLEOTIDE SEQUENCE [LARGE SCALE GENOMIC DNA]</scope>
</reference>
<sequence length="134" mass="15666">LQSVHHFFLTLEMVQRLTYRRRLSYNTSSNRRRISKTPGGRLVYLHTKKVGSIPKCGDTKRQLFGIKPARPKELMSMCKRKKHVTRAYGGCLSSKAVRDRIVRAFLVEEQKIVVRVLKAQESKERLFTQIIHNK</sequence>
<organism evidence="6 7">
    <name type="scientific">Ciona intestinalis</name>
    <name type="common">Transparent sea squirt</name>
    <name type="synonym">Ascidia intestinalis</name>
    <dbReference type="NCBI Taxonomy" id="7719"/>
    <lineage>
        <taxon>Eukaryota</taxon>
        <taxon>Metazoa</taxon>
        <taxon>Chordata</taxon>
        <taxon>Tunicata</taxon>
        <taxon>Ascidiacea</taxon>
        <taxon>Phlebobranchia</taxon>
        <taxon>Cionidae</taxon>
        <taxon>Ciona</taxon>
    </lineage>
</organism>